<feature type="signal peptide" evidence="2">
    <location>
        <begin position="1"/>
        <end position="23"/>
    </location>
</feature>
<dbReference type="InterPro" id="IPR012946">
    <property type="entry name" value="X8"/>
</dbReference>
<name>A0A835GXU5_9MAGN</name>
<dbReference type="PANTHER" id="PTHR31044:SF52">
    <property type="entry name" value="OS01G0631500 PROTEIN"/>
    <property type="match status" value="1"/>
</dbReference>
<comment type="caution">
    <text evidence="4">The sequence shown here is derived from an EMBL/GenBank/DDBJ whole genome shotgun (WGS) entry which is preliminary data.</text>
</comment>
<feature type="domain" description="X8" evidence="3">
    <location>
        <begin position="117"/>
        <end position="201"/>
    </location>
</feature>
<feature type="chain" id="PRO_5032694995" description="X8 domain-containing protein" evidence="2">
    <location>
        <begin position="24"/>
        <end position="258"/>
    </location>
</feature>
<dbReference type="EMBL" id="JADFTS010000009">
    <property type="protein sequence ID" value="KAF9587877.1"/>
    <property type="molecule type" value="Genomic_DNA"/>
</dbReference>
<keyword evidence="1 2" id="KW-0732">Signal</keyword>
<evidence type="ECO:0000256" key="1">
    <source>
        <dbReference type="ARBA" id="ARBA00022729"/>
    </source>
</evidence>
<evidence type="ECO:0000259" key="3">
    <source>
        <dbReference type="SMART" id="SM00768"/>
    </source>
</evidence>
<dbReference type="FunFam" id="1.20.58.1040:FF:000007">
    <property type="entry name" value="PLASMODESMATA CALLOSE-BINDING PROTEIN 2"/>
    <property type="match status" value="1"/>
</dbReference>
<keyword evidence="5" id="KW-1185">Reference proteome</keyword>
<dbReference type="Proteomes" id="UP000631114">
    <property type="component" value="Unassembled WGS sequence"/>
</dbReference>
<dbReference type="GO" id="GO:0009506">
    <property type="term" value="C:plasmodesma"/>
    <property type="evidence" value="ECO:0007669"/>
    <property type="project" value="UniProtKB-ARBA"/>
</dbReference>
<dbReference type="AlphaFoldDB" id="A0A835GXU5"/>
<accession>A0A835GXU5</accession>
<gene>
    <name evidence="4" type="ORF">IFM89_006131</name>
</gene>
<evidence type="ECO:0000313" key="4">
    <source>
        <dbReference type="EMBL" id="KAF9587877.1"/>
    </source>
</evidence>
<dbReference type="SMART" id="SM00768">
    <property type="entry name" value="X8"/>
    <property type="match status" value="1"/>
</dbReference>
<evidence type="ECO:0000313" key="5">
    <source>
        <dbReference type="Proteomes" id="UP000631114"/>
    </source>
</evidence>
<reference evidence="4 5" key="1">
    <citation type="submission" date="2020-10" db="EMBL/GenBank/DDBJ databases">
        <title>The Coptis chinensis genome and diversification of protoberbering-type alkaloids.</title>
        <authorList>
            <person name="Wang B."/>
            <person name="Shu S."/>
            <person name="Song C."/>
            <person name="Liu Y."/>
        </authorList>
    </citation>
    <scope>NUCLEOTIDE SEQUENCE [LARGE SCALE GENOMIC DNA]</scope>
    <source>
        <strain evidence="4">HL-2020</strain>
        <tissue evidence="4">Leaf</tissue>
    </source>
</reference>
<dbReference type="InterPro" id="IPR044788">
    <property type="entry name" value="X8_dom_prot"/>
</dbReference>
<dbReference type="PANTHER" id="PTHR31044">
    <property type="entry name" value="BETA-1,3 GLUCANASE"/>
    <property type="match status" value="1"/>
</dbReference>
<organism evidence="4 5">
    <name type="scientific">Coptis chinensis</name>
    <dbReference type="NCBI Taxonomy" id="261450"/>
    <lineage>
        <taxon>Eukaryota</taxon>
        <taxon>Viridiplantae</taxon>
        <taxon>Streptophyta</taxon>
        <taxon>Embryophyta</taxon>
        <taxon>Tracheophyta</taxon>
        <taxon>Spermatophyta</taxon>
        <taxon>Magnoliopsida</taxon>
        <taxon>Ranunculales</taxon>
        <taxon>Ranunculaceae</taxon>
        <taxon>Coptidoideae</taxon>
        <taxon>Coptis</taxon>
    </lineage>
</organism>
<dbReference type="Gene3D" id="1.20.58.1040">
    <property type="match status" value="1"/>
</dbReference>
<dbReference type="OrthoDB" id="1073427at2759"/>
<dbReference type="Pfam" id="PF07983">
    <property type="entry name" value="X8"/>
    <property type="match status" value="1"/>
</dbReference>
<evidence type="ECO:0000256" key="2">
    <source>
        <dbReference type="SAM" id="SignalP"/>
    </source>
</evidence>
<protein>
    <recommendedName>
        <fullName evidence="3">X8 domain-containing protein</fullName>
    </recommendedName>
</protein>
<proteinExistence type="predicted"/>
<sequence length="258" mass="26974">MGRSVVQCIIFFILGLWFCSGSSEEKLLVKLAEGLDRVEKQVFFSSTSRRDLRGGEQTSSTTIRDVTTPITTVPLINPLNPTTTTPVTNPVANPMTPTITNPVTSPNVASPASSGGSWCVAVQGASQTALQVALDYACGYGGADCSAIQPGGSCYNPNTPHDHASHAFNNYYQKNPTPTSCNFGGTAIITNVDPSSGGCQYASTSTSSSVLNTTNQTGETIFGSHPSGSSNSASSMSHCLHLLFISTCLLMSFLALSL</sequence>